<reference evidence="1" key="1">
    <citation type="journal article" date="2014" name="Genome Announc.">
        <title>Draft Genome Sequence of Clostridium straminisolvens Strain JCM 21531T, Isolated from a Cellulose-Degrading Bacterial Community.</title>
        <authorList>
            <person name="Yuki M."/>
            <person name="Oshima K."/>
            <person name="Suda W."/>
            <person name="Sakamoto M."/>
            <person name="Kitamura K."/>
            <person name="Iida T."/>
            <person name="Hattori M."/>
            <person name="Ohkuma M."/>
        </authorList>
    </citation>
    <scope>NUCLEOTIDE SEQUENCE [LARGE SCALE GENOMIC DNA]</scope>
    <source>
        <strain evidence="1">JCM 21531</strain>
    </source>
</reference>
<evidence type="ECO:0000313" key="1">
    <source>
        <dbReference type="EMBL" id="GAE89790.1"/>
    </source>
</evidence>
<gene>
    <name evidence="1" type="ORF">JCM21531_3352</name>
</gene>
<evidence type="ECO:0000313" key="2">
    <source>
        <dbReference type="Proteomes" id="UP000019109"/>
    </source>
</evidence>
<proteinExistence type="predicted"/>
<name>W4V8S1_9FIRM</name>
<dbReference type="RefSeq" id="WP_038290287.1">
    <property type="nucleotide sequence ID" value="NZ_BAVR01000046.1"/>
</dbReference>
<dbReference type="Proteomes" id="UP000019109">
    <property type="component" value="Unassembled WGS sequence"/>
</dbReference>
<accession>W4V8S1</accession>
<comment type="caution">
    <text evidence="1">The sequence shown here is derived from an EMBL/GenBank/DDBJ whole genome shotgun (WGS) entry which is preliminary data.</text>
</comment>
<keyword evidence="2" id="KW-1185">Reference proteome</keyword>
<protein>
    <submittedName>
        <fullName evidence="1">Uncharacterized protein</fullName>
    </submittedName>
</protein>
<organism evidence="1 2">
    <name type="scientific">Acetivibrio straminisolvens JCM 21531</name>
    <dbReference type="NCBI Taxonomy" id="1294263"/>
    <lineage>
        <taxon>Bacteria</taxon>
        <taxon>Bacillati</taxon>
        <taxon>Bacillota</taxon>
        <taxon>Clostridia</taxon>
        <taxon>Eubacteriales</taxon>
        <taxon>Oscillospiraceae</taxon>
        <taxon>Acetivibrio</taxon>
    </lineage>
</organism>
<dbReference type="EMBL" id="BAVR01000046">
    <property type="protein sequence ID" value="GAE89790.1"/>
    <property type="molecule type" value="Genomic_DNA"/>
</dbReference>
<sequence length="260" mass="29019">MNDDIKRKNRFIDLLNMTASRKGISILLAVVLIAGMAGVFTGCVNDSSKVKSKDSVTFDGVDYILHENVGLDFSGFKDFHEGLGVLCEKIGRLSDADVYKINGLNQNEWIFLDNNSMLSPDAPYGGVYRSSSVKMDTIADFKPNHLDIYYLTPPTLEQSGTDIHVFDTGDSGIIEKIVAAIENGKAVSDEKQEEAANAMLKGNGRYKNYRLEFSSESYPKLLFRLQYSEGENGRFYIGYNGNITSYKVIEIDDTLHEYLP</sequence>
<dbReference type="AlphaFoldDB" id="W4V8S1"/>